<feature type="domain" description="Argininosuccinate lyase C-terminal" evidence="9">
    <location>
        <begin position="378"/>
        <end position="452"/>
    </location>
</feature>
<sequence length="509" mass="56810">MANPLEAGFSEDHRGKIRKPPRESVIRNIISPAIEEDRAHGSFQDYLDINKAHVLMLARQGIISEEVEKAILTATDRMAAMGPEPDFPLDPKLEDMYFNLERHLIEMTSLEIGGQQHTARSRNDLFATSARMAYRRYYFAIAGRFIAMRKAIHALAEKNKDAVFSGYTHLQPSEPITFAHYLSAILASFERDYRRFSDAYRTLDRSPLGGGSMGSTTWNIDRGMTADLLGFSEVIDNSIDCVASRDYGLDIASGMAAAGNTLSRFCFDLYIWATPDYGYVEVDDSDAVCSSIMPQKKNPWTLEHIKGKAAHLEAAWISVFSAMKNTPYTHCQDVNGEALHWLWPAMREMEACLEMMTDTVSGLKFNKERALETARGNFCTAAELANTIVRHDHISFRTAHEIVAEVVNRMIAGNLKADETGLSVIAPVFRDVVGRETTMTEDDVRSGLDPKRIAMAKRVTGGTAPDEVARQLESRLRAIESDDAELAHRIGRVADAKAKLEREVHEVIG</sequence>
<comment type="catalytic activity">
    <reaction evidence="1 6">
        <text>2-(N(omega)-L-arginino)succinate = fumarate + L-arginine</text>
        <dbReference type="Rhea" id="RHEA:24020"/>
        <dbReference type="ChEBI" id="CHEBI:29806"/>
        <dbReference type="ChEBI" id="CHEBI:32682"/>
        <dbReference type="ChEBI" id="CHEBI:57472"/>
        <dbReference type="EC" id="4.3.2.1"/>
    </reaction>
</comment>
<dbReference type="CDD" id="cd01359">
    <property type="entry name" value="Argininosuccinate_lyase"/>
    <property type="match status" value="1"/>
</dbReference>
<dbReference type="RefSeq" id="WP_116270736.1">
    <property type="nucleotide sequence ID" value="NZ_BGZJ01000002.1"/>
</dbReference>
<feature type="compositionally biased region" description="Basic and acidic residues" evidence="7">
    <location>
        <begin position="10"/>
        <end position="20"/>
    </location>
</feature>
<feature type="region of interest" description="Disordered" evidence="7">
    <location>
        <begin position="1"/>
        <end position="20"/>
    </location>
</feature>
<dbReference type="PRINTS" id="PR00145">
    <property type="entry name" value="ARGSUCLYASE"/>
</dbReference>
<dbReference type="OrthoDB" id="9769623at2"/>
<evidence type="ECO:0000256" key="1">
    <source>
        <dbReference type="ARBA" id="ARBA00000985"/>
    </source>
</evidence>
<keyword evidence="11" id="KW-1185">Reference proteome</keyword>
<evidence type="ECO:0000313" key="10">
    <source>
        <dbReference type="EMBL" id="GBO94480.1"/>
    </source>
</evidence>
<dbReference type="NCBIfam" id="TIGR00838">
    <property type="entry name" value="argH"/>
    <property type="match status" value="1"/>
</dbReference>
<dbReference type="UniPathway" id="UPA00068">
    <property type="reaction ID" value="UER00114"/>
</dbReference>
<dbReference type="EC" id="4.3.2.1" evidence="3 6"/>
<dbReference type="InterPro" id="IPR000362">
    <property type="entry name" value="Fumarate_lyase_fam"/>
</dbReference>
<evidence type="ECO:0000256" key="4">
    <source>
        <dbReference type="ARBA" id="ARBA00022571"/>
    </source>
</evidence>
<evidence type="ECO:0000256" key="3">
    <source>
        <dbReference type="ARBA" id="ARBA00012338"/>
    </source>
</evidence>
<keyword evidence="6" id="KW-0963">Cytoplasm</keyword>
<evidence type="ECO:0000259" key="9">
    <source>
        <dbReference type="Pfam" id="PF14698"/>
    </source>
</evidence>
<dbReference type="EMBL" id="BGZJ01000002">
    <property type="protein sequence ID" value="GBO94480.1"/>
    <property type="molecule type" value="Genomic_DNA"/>
</dbReference>
<keyword evidence="4 6" id="KW-0055">Arginine biosynthesis</keyword>
<accession>A0A401LIK3</accession>
<evidence type="ECO:0000313" key="11">
    <source>
        <dbReference type="Proteomes" id="UP000266091"/>
    </source>
</evidence>
<dbReference type="Gene3D" id="1.10.40.30">
    <property type="entry name" value="Fumarase/aspartase (C-terminal domain)"/>
    <property type="match status" value="1"/>
</dbReference>
<dbReference type="PANTHER" id="PTHR43814:SF1">
    <property type="entry name" value="ARGININOSUCCINATE LYASE"/>
    <property type="match status" value="1"/>
</dbReference>
<evidence type="ECO:0000256" key="7">
    <source>
        <dbReference type="SAM" id="MobiDB-lite"/>
    </source>
</evidence>
<dbReference type="Pfam" id="PF14698">
    <property type="entry name" value="ASL_C2"/>
    <property type="match status" value="1"/>
</dbReference>
<evidence type="ECO:0000256" key="5">
    <source>
        <dbReference type="ARBA" id="ARBA00023239"/>
    </source>
</evidence>
<reference evidence="10 11" key="1">
    <citation type="journal article" date="2018" name="Int. J. Syst. Evol. Microbiol.">
        <title>Mesosutterella multiformis gen. nov., sp. nov., a member of the family Sutterellaceae and Sutterella megalosphaeroides sp. nov., isolated from human faeces.</title>
        <authorList>
            <person name="Sakamoto M."/>
            <person name="Ikeyama N."/>
            <person name="Kunihiro T."/>
            <person name="Iino T."/>
            <person name="Yuki M."/>
            <person name="Ohkuma M."/>
        </authorList>
    </citation>
    <scope>NUCLEOTIDE SEQUENCE [LARGE SCALE GENOMIC DNA]</scope>
    <source>
        <strain evidence="10 11">4NBBH2</strain>
    </source>
</reference>
<dbReference type="Gene3D" id="1.10.275.10">
    <property type="entry name" value="Fumarase/aspartase (N-terminal domain)"/>
    <property type="match status" value="1"/>
</dbReference>
<organism evidence="10 11">
    <name type="scientific">Mesosutterella multiformis</name>
    <dbReference type="NCBI Taxonomy" id="2259133"/>
    <lineage>
        <taxon>Bacteria</taxon>
        <taxon>Pseudomonadati</taxon>
        <taxon>Pseudomonadota</taxon>
        <taxon>Betaproteobacteria</taxon>
        <taxon>Burkholderiales</taxon>
        <taxon>Sutterellaceae</taxon>
        <taxon>Mesosutterella</taxon>
    </lineage>
</organism>
<dbReference type="Proteomes" id="UP000266091">
    <property type="component" value="Unassembled WGS sequence"/>
</dbReference>
<dbReference type="Pfam" id="PF00206">
    <property type="entry name" value="Lyase_1"/>
    <property type="match status" value="1"/>
</dbReference>
<dbReference type="PANTHER" id="PTHR43814">
    <property type="entry name" value="ARGININOSUCCINATE LYASE"/>
    <property type="match status" value="1"/>
</dbReference>
<name>A0A388SGB5_9BURK</name>
<feature type="domain" description="Fumarate lyase N-terminal" evidence="8">
    <location>
        <begin position="56"/>
        <end position="310"/>
    </location>
</feature>
<accession>A0A388SGB5</accession>
<dbReference type="InterPro" id="IPR009049">
    <property type="entry name" value="Argininosuccinate_lyase"/>
</dbReference>
<dbReference type="InterPro" id="IPR022761">
    <property type="entry name" value="Fumarate_lyase_N"/>
</dbReference>
<dbReference type="GO" id="GO:0004056">
    <property type="term" value="F:argininosuccinate lyase activity"/>
    <property type="evidence" value="ECO:0007669"/>
    <property type="project" value="UniProtKB-UniRule"/>
</dbReference>
<dbReference type="InterPro" id="IPR029419">
    <property type="entry name" value="Arg_succ_lyase_C"/>
</dbReference>
<evidence type="ECO:0000256" key="2">
    <source>
        <dbReference type="ARBA" id="ARBA00004941"/>
    </source>
</evidence>
<comment type="pathway">
    <text evidence="2 6">Amino-acid biosynthesis; L-arginine biosynthesis; L-arginine from L-ornithine and carbamoyl phosphate: step 3/3.</text>
</comment>
<comment type="subcellular location">
    <subcellularLocation>
        <location evidence="6">Cytoplasm</location>
    </subcellularLocation>
</comment>
<dbReference type="AlphaFoldDB" id="A0A388SGB5"/>
<dbReference type="Gene3D" id="1.20.200.10">
    <property type="entry name" value="Fumarase/aspartase (Central domain)"/>
    <property type="match status" value="1"/>
</dbReference>
<dbReference type="GO" id="GO:0005829">
    <property type="term" value="C:cytosol"/>
    <property type="evidence" value="ECO:0007669"/>
    <property type="project" value="TreeGrafter"/>
</dbReference>
<evidence type="ECO:0000259" key="8">
    <source>
        <dbReference type="Pfam" id="PF00206"/>
    </source>
</evidence>
<evidence type="ECO:0000256" key="6">
    <source>
        <dbReference type="HAMAP-Rule" id="MF_00006"/>
    </source>
</evidence>
<dbReference type="InterPro" id="IPR024083">
    <property type="entry name" value="Fumarase/histidase_N"/>
</dbReference>
<dbReference type="InterPro" id="IPR008948">
    <property type="entry name" value="L-Aspartase-like"/>
</dbReference>
<dbReference type="SUPFAM" id="SSF48557">
    <property type="entry name" value="L-aspartase-like"/>
    <property type="match status" value="1"/>
</dbReference>
<gene>
    <name evidence="6" type="primary">argH</name>
    <name evidence="10" type="ORF">MESMUL_18340</name>
</gene>
<keyword evidence="6" id="KW-0028">Amino-acid biosynthesis</keyword>
<keyword evidence="5 6" id="KW-0456">Lyase</keyword>
<dbReference type="HAMAP" id="MF_00006">
    <property type="entry name" value="Arg_succ_lyase"/>
    <property type="match status" value="1"/>
</dbReference>
<protein>
    <recommendedName>
        <fullName evidence="3 6">Argininosuccinate lyase</fullName>
        <shortName evidence="6">ASAL</shortName>
        <ecNumber evidence="3 6">4.3.2.1</ecNumber>
    </recommendedName>
    <alternativeName>
        <fullName evidence="6">Arginosuccinase</fullName>
    </alternativeName>
</protein>
<proteinExistence type="inferred from homology"/>
<comment type="caution">
    <text evidence="10">The sequence shown here is derived from an EMBL/GenBank/DDBJ whole genome shotgun (WGS) entry which is preliminary data.</text>
</comment>
<dbReference type="PRINTS" id="PR00149">
    <property type="entry name" value="FUMRATELYASE"/>
</dbReference>
<comment type="similarity">
    <text evidence="6">Belongs to the lyase 1 family. Argininosuccinate lyase subfamily.</text>
</comment>
<dbReference type="GO" id="GO:0042450">
    <property type="term" value="P:L-arginine biosynthetic process via ornithine"/>
    <property type="evidence" value="ECO:0007669"/>
    <property type="project" value="UniProtKB-UniRule"/>
</dbReference>